<evidence type="ECO:0000313" key="2">
    <source>
        <dbReference type="Proteomes" id="UP000242818"/>
    </source>
</evidence>
<dbReference type="Proteomes" id="UP000242818">
    <property type="component" value="Unassembled WGS sequence"/>
</dbReference>
<dbReference type="AlphaFoldDB" id="A0A1C4EYY5"/>
<evidence type="ECO:0000313" key="1">
    <source>
        <dbReference type="EMBL" id="SCC48716.1"/>
    </source>
</evidence>
<keyword evidence="2" id="KW-1185">Reference proteome</keyword>
<gene>
    <name evidence="1" type="ORF">GA0116948_110124</name>
</gene>
<proteinExistence type="predicted"/>
<name>A0A1C4EYY5_9BACT</name>
<dbReference type="EMBL" id="FMAR01000010">
    <property type="protein sequence ID" value="SCC48716.1"/>
    <property type="molecule type" value="Genomic_DNA"/>
</dbReference>
<reference evidence="1 2" key="1">
    <citation type="submission" date="2016-08" db="EMBL/GenBank/DDBJ databases">
        <authorList>
            <person name="Seilhamer J.J."/>
        </authorList>
    </citation>
    <scope>NUCLEOTIDE SEQUENCE [LARGE SCALE GENOMIC DNA]</scope>
    <source>
        <strain evidence="1 2">A37T2</strain>
    </source>
</reference>
<protein>
    <submittedName>
        <fullName evidence="1">Uncharacterized protein</fullName>
    </submittedName>
</protein>
<organism evidence="1 2">
    <name type="scientific">Chitinophaga costaii</name>
    <dbReference type="NCBI Taxonomy" id="1335309"/>
    <lineage>
        <taxon>Bacteria</taxon>
        <taxon>Pseudomonadati</taxon>
        <taxon>Bacteroidota</taxon>
        <taxon>Chitinophagia</taxon>
        <taxon>Chitinophagales</taxon>
        <taxon>Chitinophagaceae</taxon>
        <taxon>Chitinophaga</taxon>
    </lineage>
</organism>
<sequence length="87" mass="10205">MIQMGLAIFWAFVMCNMTITATTNDDKIRAVRVVHPAPEYDQKMKLTVYDTIAVSIYYYKDMVAYAIPVYDNVFVKRSSHNFRYLVH</sequence>
<accession>A0A1C4EYY5</accession>